<dbReference type="SUPFAM" id="SSF52047">
    <property type="entry name" value="RNI-like"/>
    <property type="match status" value="1"/>
</dbReference>
<evidence type="ECO:0000256" key="1">
    <source>
        <dbReference type="ARBA" id="ARBA00022614"/>
    </source>
</evidence>
<protein>
    <submittedName>
        <fullName evidence="4">Uncharacterized protein</fullName>
    </submittedName>
</protein>
<gene>
    <name evidence="4" type="ORF">OSB1V03_LOCUS8224</name>
</gene>
<dbReference type="EMBL" id="CAJPIZ010005060">
    <property type="protein sequence ID" value="CAG2108229.1"/>
    <property type="molecule type" value="Genomic_DNA"/>
</dbReference>
<evidence type="ECO:0000313" key="4">
    <source>
        <dbReference type="EMBL" id="CAD7627799.1"/>
    </source>
</evidence>
<dbReference type="Proteomes" id="UP000759131">
    <property type="component" value="Unassembled WGS sequence"/>
</dbReference>
<dbReference type="InterPro" id="IPR050541">
    <property type="entry name" value="LRR_TM_domain-containing"/>
</dbReference>
<evidence type="ECO:0000256" key="2">
    <source>
        <dbReference type="ARBA" id="ARBA00022729"/>
    </source>
</evidence>
<dbReference type="Gene3D" id="3.80.10.10">
    <property type="entry name" value="Ribonuclease Inhibitor"/>
    <property type="match status" value="1"/>
</dbReference>
<dbReference type="SMART" id="SM00369">
    <property type="entry name" value="LRR_TYP"/>
    <property type="match status" value="3"/>
</dbReference>
<dbReference type="Pfam" id="PF13855">
    <property type="entry name" value="LRR_8"/>
    <property type="match status" value="1"/>
</dbReference>
<organism evidence="4">
    <name type="scientific">Medioppia subpectinata</name>
    <dbReference type="NCBI Taxonomy" id="1979941"/>
    <lineage>
        <taxon>Eukaryota</taxon>
        <taxon>Metazoa</taxon>
        <taxon>Ecdysozoa</taxon>
        <taxon>Arthropoda</taxon>
        <taxon>Chelicerata</taxon>
        <taxon>Arachnida</taxon>
        <taxon>Acari</taxon>
        <taxon>Acariformes</taxon>
        <taxon>Sarcoptiformes</taxon>
        <taxon>Oribatida</taxon>
        <taxon>Brachypylina</taxon>
        <taxon>Oppioidea</taxon>
        <taxon>Oppiidae</taxon>
        <taxon>Medioppia</taxon>
    </lineage>
</organism>
<dbReference type="GO" id="GO:0005886">
    <property type="term" value="C:plasma membrane"/>
    <property type="evidence" value="ECO:0007669"/>
    <property type="project" value="TreeGrafter"/>
</dbReference>
<dbReference type="InterPro" id="IPR003591">
    <property type="entry name" value="Leu-rich_rpt_typical-subtyp"/>
</dbReference>
<dbReference type="InterPro" id="IPR032675">
    <property type="entry name" value="LRR_dom_sf"/>
</dbReference>
<dbReference type="InterPro" id="IPR001611">
    <property type="entry name" value="Leu-rich_rpt"/>
</dbReference>
<proteinExistence type="predicted"/>
<keyword evidence="1" id="KW-0433">Leucine-rich repeat</keyword>
<evidence type="ECO:0000256" key="3">
    <source>
        <dbReference type="ARBA" id="ARBA00022737"/>
    </source>
</evidence>
<sequence length="308" mass="35093">MKSILPLLDGSNTIFCNGPDVTDTSLVEAFAKMSYASTESGLNNFTMVTIVSPNVTQLPENVFGKIHFQNIVIEDSPKLHDIHSNAFRGTEHDVQRLEIRDTPVIVHNGGGHNVFHAINSLKNVEIVRIENTGLYSVPSGAFRYLPKLRELSIRKGKVERVESHAFQFLPQLEHLNLDHNLITKIGDTAFDLDLIGIPNLDNRFHLNLDYNQLTVDSLWERPDLLAHLGNRYNNTISLYNNSITFLSEYTFKDFLSRYQNSVDVILDCHSCENYWLVNSGLNRTRNEQTMTCSNQIYGLYQPNNFDDC</sequence>
<dbReference type="EMBL" id="OC859635">
    <property type="protein sequence ID" value="CAD7627799.1"/>
    <property type="molecule type" value="Genomic_DNA"/>
</dbReference>
<name>A0A7R9KT88_9ACAR</name>
<keyword evidence="2" id="KW-0732">Signal</keyword>
<dbReference type="AlphaFoldDB" id="A0A7R9KT88"/>
<dbReference type="OrthoDB" id="6494448at2759"/>
<dbReference type="PROSITE" id="PS51450">
    <property type="entry name" value="LRR"/>
    <property type="match status" value="1"/>
</dbReference>
<evidence type="ECO:0000313" key="5">
    <source>
        <dbReference type="Proteomes" id="UP000759131"/>
    </source>
</evidence>
<keyword evidence="3" id="KW-0677">Repeat</keyword>
<dbReference type="PANTHER" id="PTHR24369">
    <property type="entry name" value="ANTIGEN BSP, PUTATIVE-RELATED"/>
    <property type="match status" value="1"/>
</dbReference>
<dbReference type="PANTHER" id="PTHR24369:SF210">
    <property type="entry name" value="CHAOPTIN-RELATED"/>
    <property type="match status" value="1"/>
</dbReference>
<keyword evidence="5" id="KW-1185">Reference proteome</keyword>
<reference evidence="4" key="1">
    <citation type="submission" date="2020-11" db="EMBL/GenBank/DDBJ databases">
        <authorList>
            <person name="Tran Van P."/>
        </authorList>
    </citation>
    <scope>NUCLEOTIDE SEQUENCE</scope>
</reference>
<accession>A0A7R9KT88</accession>